<dbReference type="EMBL" id="JAMTCK010000004">
    <property type="protein sequence ID" value="MCP2165308.1"/>
    <property type="molecule type" value="Genomic_DNA"/>
</dbReference>
<keyword evidence="3" id="KW-1185">Reference proteome</keyword>
<dbReference type="PANTHER" id="PTHR43546:SF3">
    <property type="entry name" value="UPF0173 METAL-DEPENDENT HYDROLASE MJ1163"/>
    <property type="match status" value="1"/>
</dbReference>
<organism evidence="2 3">
    <name type="scientific">Goodfellowiella coeruleoviolacea</name>
    <dbReference type="NCBI Taxonomy" id="334858"/>
    <lineage>
        <taxon>Bacteria</taxon>
        <taxon>Bacillati</taxon>
        <taxon>Actinomycetota</taxon>
        <taxon>Actinomycetes</taxon>
        <taxon>Pseudonocardiales</taxon>
        <taxon>Pseudonocardiaceae</taxon>
        <taxon>Goodfellowiella</taxon>
    </lineage>
</organism>
<dbReference type="Gene3D" id="3.60.15.10">
    <property type="entry name" value="Ribonuclease Z/Hydroxyacylglutathione hydrolase-like"/>
    <property type="match status" value="1"/>
</dbReference>
<reference evidence="2" key="1">
    <citation type="submission" date="2022-06" db="EMBL/GenBank/DDBJ databases">
        <title>Genomic Encyclopedia of Archaeal and Bacterial Type Strains, Phase II (KMG-II): from individual species to whole genera.</title>
        <authorList>
            <person name="Goeker M."/>
        </authorList>
    </citation>
    <scope>NUCLEOTIDE SEQUENCE</scope>
    <source>
        <strain evidence="2">DSM 43935</strain>
    </source>
</reference>
<name>A0AAE3KKD4_9PSEU</name>
<evidence type="ECO:0000313" key="3">
    <source>
        <dbReference type="Proteomes" id="UP001206128"/>
    </source>
</evidence>
<comment type="caution">
    <text evidence="2">The sequence shown here is derived from an EMBL/GenBank/DDBJ whole genome shotgun (WGS) entry which is preliminary data.</text>
</comment>
<protein>
    <submittedName>
        <fullName evidence="2">L-ascorbate metabolism protein UlaG, beta-lactamase superfamily</fullName>
    </submittedName>
</protein>
<gene>
    <name evidence="2" type="ORF">LX83_002157</name>
</gene>
<dbReference type="InterPro" id="IPR036866">
    <property type="entry name" value="RibonucZ/Hydroxyglut_hydro"/>
</dbReference>
<accession>A0AAE3KKD4</accession>
<feature type="domain" description="Metallo-beta-lactamase" evidence="1">
    <location>
        <begin position="7"/>
        <end position="173"/>
    </location>
</feature>
<sequence length="212" mass="22705">MRLTKLGHACVRLELDRTTLVIDPGEFSGPDALAGADVVLVTHEHFDHLDRAALLAAARANTDLVVVTNRAVAGQLGELGERVLVLAHGDSVEVGGVLVRGHGEWHAPTHLPPDPVNVGFFVADEVFYPGDALTVPDRPVGTLLAPTLAPWLKSVELLDYVRRVRPTRLYSTHDGMANELGLIVVDNVVRAARGEGGGDYRRIPPGESVEIG</sequence>
<dbReference type="Proteomes" id="UP001206128">
    <property type="component" value="Unassembled WGS sequence"/>
</dbReference>
<dbReference type="SUPFAM" id="SSF56281">
    <property type="entry name" value="Metallo-hydrolase/oxidoreductase"/>
    <property type="match status" value="1"/>
</dbReference>
<dbReference type="RefSeq" id="WP_253769941.1">
    <property type="nucleotide sequence ID" value="NZ_JAMTCK010000004.1"/>
</dbReference>
<dbReference type="SMART" id="SM00849">
    <property type="entry name" value="Lactamase_B"/>
    <property type="match status" value="1"/>
</dbReference>
<dbReference type="Pfam" id="PF13483">
    <property type="entry name" value="Lactamase_B_3"/>
    <property type="match status" value="1"/>
</dbReference>
<dbReference type="AlphaFoldDB" id="A0AAE3KKD4"/>
<proteinExistence type="predicted"/>
<dbReference type="InterPro" id="IPR001279">
    <property type="entry name" value="Metallo-B-lactamas"/>
</dbReference>
<dbReference type="InterPro" id="IPR050114">
    <property type="entry name" value="UPF0173_UPF0282_UlaG_hydrolase"/>
</dbReference>
<evidence type="ECO:0000313" key="2">
    <source>
        <dbReference type="EMBL" id="MCP2165308.1"/>
    </source>
</evidence>
<evidence type="ECO:0000259" key="1">
    <source>
        <dbReference type="SMART" id="SM00849"/>
    </source>
</evidence>
<dbReference type="PANTHER" id="PTHR43546">
    <property type="entry name" value="UPF0173 METAL-DEPENDENT HYDROLASE MJ1163-RELATED"/>
    <property type="match status" value="1"/>
</dbReference>